<proteinExistence type="predicted"/>
<accession>A0A915HK79</accession>
<dbReference type="SUPFAM" id="SSF47391">
    <property type="entry name" value="Dimerization-anchoring domain of cAMP-dependent PK regulatory subunit"/>
    <property type="match status" value="1"/>
</dbReference>
<name>A0A915HK79_ROMCU</name>
<keyword evidence="1" id="KW-1185">Reference proteome</keyword>
<reference evidence="2" key="1">
    <citation type="submission" date="2022-11" db="UniProtKB">
        <authorList>
            <consortium name="WormBaseParasite"/>
        </authorList>
    </citation>
    <scope>IDENTIFICATION</scope>
</reference>
<dbReference type="WBParaSite" id="nRc.2.0.1.t02069-RA">
    <property type="protein sequence ID" value="nRc.2.0.1.t02069-RA"/>
    <property type="gene ID" value="nRc.2.0.1.g02069"/>
</dbReference>
<organism evidence="1 2">
    <name type="scientific">Romanomermis culicivorax</name>
    <name type="common">Nematode worm</name>
    <dbReference type="NCBI Taxonomy" id="13658"/>
    <lineage>
        <taxon>Eukaryota</taxon>
        <taxon>Metazoa</taxon>
        <taxon>Ecdysozoa</taxon>
        <taxon>Nematoda</taxon>
        <taxon>Enoplea</taxon>
        <taxon>Dorylaimia</taxon>
        <taxon>Mermithida</taxon>
        <taxon>Mermithoidea</taxon>
        <taxon>Mermithidae</taxon>
        <taxon>Romanomermis</taxon>
    </lineage>
</organism>
<dbReference type="Gene3D" id="1.20.890.10">
    <property type="entry name" value="cAMP-dependent protein kinase regulatory subunit, dimerization-anchoring domain"/>
    <property type="match status" value="1"/>
</dbReference>
<dbReference type="AlphaFoldDB" id="A0A915HK79"/>
<evidence type="ECO:0000313" key="1">
    <source>
        <dbReference type="Proteomes" id="UP000887565"/>
    </source>
</evidence>
<protein>
    <submittedName>
        <fullName evidence="2">RIIa domain-containing protein</fullName>
    </submittedName>
</protein>
<evidence type="ECO:0000313" key="2">
    <source>
        <dbReference type="WBParaSite" id="nRc.2.0.1.t02069-RA"/>
    </source>
</evidence>
<sequence length="61" mass="7251">MFENNDSEVIGGRDLNSEQYCRVHNIPHILRNAVAEICLYKPHRPITFFKEYFQKLEAEII</sequence>
<dbReference type="Proteomes" id="UP000887565">
    <property type="component" value="Unplaced"/>
</dbReference>